<accession>A0A2D1U1Y0</accession>
<keyword evidence="3" id="KW-1185">Reference proteome</keyword>
<dbReference type="EMBL" id="CP024091">
    <property type="protein sequence ID" value="ATP55617.1"/>
    <property type="molecule type" value="Genomic_DNA"/>
</dbReference>
<reference evidence="2 3" key="1">
    <citation type="submission" date="2017-10" db="EMBL/GenBank/DDBJ databases">
        <title>Whole genome of Pedobacter ginsengisoli T01R-27 isolated from tomato rhizosphere.</title>
        <authorList>
            <person name="Weon H.-Y."/>
            <person name="Lee S.A."/>
            <person name="Sang M.K."/>
            <person name="Song J."/>
        </authorList>
    </citation>
    <scope>NUCLEOTIDE SEQUENCE [LARGE SCALE GENOMIC DNA]</scope>
    <source>
        <strain evidence="2 3">T01R-27</strain>
    </source>
</reference>
<feature type="domain" description="Hemerythrin-like" evidence="1">
    <location>
        <begin position="60"/>
        <end position="142"/>
    </location>
</feature>
<dbReference type="Gene3D" id="1.20.120.520">
    <property type="entry name" value="nmb1532 protein domain like"/>
    <property type="match status" value="1"/>
</dbReference>
<sequence length="175" mass="21456">MVWFDRATWHWIQQEIFMKNQPIKRSEDMKLLSRDHHFGLLFSWKIKQGMAKKVATIRMKSYLNFFWHQHLKDHFLDEEVLLFNRFDPEQLCVQAKKDHQQIINFIDAVNSADHGDYMVYERLITFLNDHIRFEERIVFPYLENVLSESTLNGIGYFLEKQHHEFIDNYPDEFWK</sequence>
<dbReference type="Pfam" id="PF01814">
    <property type="entry name" value="Hemerythrin"/>
    <property type="match status" value="1"/>
</dbReference>
<dbReference type="InterPro" id="IPR012312">
    <property type="entry name" value="Hemerythrin-like"/>
</dbReference>
<gene>
    <name evidence="2" type="ORF">CPT03_03605</name>
</gene>
<dbReference type="AlphaFoldDB" id="A0A2D1U1Y0"/>
<evidence type="ECO:0000313" key="3">
    <source>
        <dbReference type="Proteomes" id="UP000223749"/>
    </source>
</evidence>
<protein>
    <recommendedName>
        <fullName evidence="1">Hemerythrin-like domain-containing protein</fullName>
    </recommendedName>
</protein>
<evidence type="ECO:0000259" key="1">
    <source>
        <dbReference type="Pfam" id="PF01814"/>
    </source>
</evidence>
<name>A0A2D1U1Y0_9SPHI</name>
<proteinExistence type="predicted"/>
<dbReference type="Proteomes" id="UP000223749">
    <property type="component" value="Chromosome"/>
</dbReference>
<organism evidence="2 3">
    <name type="scientific">Pedobacter ginsengisoli</name>
    <dbReference type="NCBI Taxonomy" id="363852"/>
    <lineage>
        <taxon>Bacteria</taxon>
        <taxon>Pseudomonadati</taxon>
        <taxon>Bacteroidota</taxon>
        <taxon>Sphingobacteriia</taxon>
        <taxon>Sphingobacteriales</taxon>
        <taxon>Sphingobacteriaceae</taxon>
        <taxon>Pedobacter</taxon>
    </lineage>
</organism>
<evidence type="ECO:0000313" key="2">
    <source>
        <dbReference type="EMBL" id="ATP55617.1"/>
    </source>
</evidence>
<dbReference type="KEGG" id="pgs:CPT03_03605"/>